<sequence>IRDLFLEHRMKRTFCLILLHRQFGLDKDERVVEYQGTSVPWTVRDIGKNVVSSCWIICSDGTVRPYEFQYTGPATSVEGEDPDPSRPDQHSSSAPFAEGLFGLCRYPGDNFKGRVEMTEGRVNINLIPRDCERDTLARTVAWFFSPLLWEFRCVCK</sequence>
<dbReference type="Proteomes" id="UP000800200">
    <property type="component" value="Unassembled WGS sequence"/>
</dbReference>
<dbReference type="EMBL" id="ML994657">
    <property type="protein sequence ID" value="KAF2180610.1"/>
    <property type="molecule type" value="Genomic_DNA"/>
</dbReference>
<evidence type="ECO:0000313" key="3">
    <source>
        <dbReference type="Proteomes" id="UP000800200"/>
    </source>
</evidence>
<keyword evidence="3" id="KW-1185">Reference proteome</keyword>
<evidence type="ECO:0000256" key="1">
    <source>
        <dbReference type="SAM" id="MobiDB-lite"/>
    </source>
</evidence>
<dbReference type="OrthoDB" id="2322999at2759"/>
<protein>
    <submittedName>
        <fullName evidence="2">Uncharacterized protein</fullName>
    </submittedName>
</protein>
<feature type="region of interest" description="Disordered" evidence="1">
    <location>
        <begin position="74"/>
        <end position="95"/>
    </location>
</feature>
<proteinExistence type="predicted"/>
<dbReference type="AlphaFoldDB" id="A0A6A6DRM2"/>
<reference evidence="2" key="1">
    <citation type="journal article" date="2020" name="Stud. Mycol.">
        <title>101 Dothideomycetes genomes: a test case for predicting lifestyles and emergence of pathogens.</title>
        <authorList>
            <person name="Haridas S."/>
            <person name="Albert R."/>
            <person name="Binder M."/>
            <person name="Bloem J."/>
            <person name="Labutti K."/>
            <person name="Salamov A."/>
            <person name="Andreopoulos B."/>
            <person name="Baker S."/>
            <person name="Barry K."/>
            <person name="Bills G."/>
            <person name="Bluhm B."/>
            <person name="Cannon C."/>
            <person name="Castanera R."/>
            <person name="Culley D."/>
            <person name="Daum C."/>
            <person name="Ezra D."/>
            <person name="Gonzalez J."/>
            <person name="Henrissat B."/>
            <person name="Kuo A."/>
            <person name="Liang C."/>
            <person name="Lipzen A."/>
            <person name="Lutzoni F."/>
            <person name="Magnuson J."/>
            <person name="Mondo S."/>
            <person name="Nolan M."/>
            <person name="Ohm R."/>
            <person name="Pangilinan J."/>
            <person name="Park H.-J."/>
            <person name="Ramirez L."/>
            <person name="Alfaro M."/>
            <person name="Sun H."/>
            <person name="Tritt A."/>
            <person name="Yoshinaga Y."/>
            <person name="Zwiers L.-H."/>
            <person name="Turgeon B."/>
            <person name="Goodwin S."/>
            <person name="Spatafora J."/>
            <person name="Crous P."/>
            <person name="Grigoriev I."/>
        </authorList>
    </citation>
    <scope>NUCLEOTIDE SEQUENCE</scope>
    <source>
        <strain evidence="2">CBS 207.26</strain>
    </source>
</reference>
<evidence type="ECO:0000313" key="2">
    <source>
        <dbReference type="EMBL" id="KAF2180610.1"/>
    </source>
</evidence>
<feature type="non-terminal residue" evidence="2">
    <location>
        <position position="1"/>
    </location>
</feature>
<accession>A0A6A6DRM2</accession>
<name>A0A6A6DRM2_9PEZI</name>
<gene>
    <name evidence="2" type="ORF">K469DRAFT_537295</name>
</gene>
<feature type="non-terminal residue" evidence="2">
    <location>
        <position position="156"/>
    </location>
</feature>
<organism evidence="2 3">
    <name type="scientific">Zopfia rhizophila CBS 207.26</name>
    <dbReference type="NCBI Taxonomy" id="1314779"/>
    <lineage>
        <taxon>Eukaryota</taxon>
        <taxon>Fungi</taxon>
        <taxon>Dikarya</taxon>
        <taxon>Ascomycota</taxon>
        <taxon>Pezizomycotina</taxon>
        <taxon>Dothideomycetes</taxon>
        <taxon>Dothideomycetes incertae sedis</taxon>
        <taxon>Zopfiaceae</taxon>
        <taxon>Zopfia</taxon>
    </lineage>
</organism>